<feature type="region of interest" description="Disordered" evidence="1">
    <location>
        <begin position="35"/>
        <end position="67"/>
    </location>
</feature>
<feature type="transmembrane region" description="Helical" evidence="2">
    <location>
        <begin position="421"/>
        <end position="437"/>
    </location>
</feature>
<feature type="compositionally biased region" description="Basic and acidic residues" evidence="1">
    <location>
        <begin position="35"/>
        <end position="55"/>
    </location>
</feature>
<evidence type="ECO:0000313" key="4">
    <source>
        <dbReference type="RefSeq" id="XP_008229187.2"/>
    </source>
</evidence>
<dbReference type="RefSeq" id="XP_008229187.2">
    <property type="nucleotide sequence ID" value="XM_008230965.2"/>
</dbReference>
<dbReference type="Pfam" id="PF03140">
    <property type="entry name" value="DUF247"/>
    <property type="match status" value="1"/>
</dbReference>
<dbReference type="Proteomes" id="UP000694861">
    <property type="component" value="Linkage group LG4"/>
</dbReference>
<sequence length="486" mass="56288">MDKTLTCNARNYQALAKTGELVKFGFEKEFTKTESNAKDHSVMENRDDHKEKADNVGKQALSGNKNNDKLLASSIQGKLRKESPLLDQTCIYRVPHKLVRHNEEAFVPSLVSIGQFHHGEKKLQAMEEMKLWYLHGLIERKPNQNSSLETFVATIRSMEQFCRDCYDEKFDNLSSDRFVEMMVVDGCFIIELFRRPRLRYSDHDPIFKTPWMLSTIRDDLLLLENQLPWKVAACLFDLIKEENEDLQQFAAGFATWFSENVFGISVSVPVRDISSERHFLDIARGYALGQPSREDRFYFYHPIPSVTELLEIGVDFERTLNFTKPDLLDITFENGLMRIPPLCIGENGERFVRNLIAYELCVPHHANYYATSYAKLFSCLIKSTKDAEFLMAKGIIETQLSKEDIACFFTRVCKDIEIEGGLLYFAGLTFSVSMYCERRWLRSWLTMIKRDYLYNPSSIWSVSSGVVVILILTITQTIYTVLSYYK</sequence>
<feature type="transmembrane region" description="Helical" evidence="2">
    <location>
        <begin position="458"/>
        <end position="482"/>
    </location>
</feature>
<dbReference type="PANTHER" id="PTHR31170:SF17">
    <property type="match status" value="1"/>
</dbReference>
<proteinExistence type="predicted"/>
<reference evidence="3" key="1">
    <citation type="journal article" date="2012" name="Nat. Commun.">
        <title>The genome of Prunus mume.</title>
        <authorList>
            <person name="Zhang Q."/>
            <person name="Chen W."/>
            <person name="Sun L."/>
            <person name="Zhao F."/>
            <person name="Huang B."/>
            <person name="Yang W."/>
            <person name="Tao Y."/>
            <person name="Wang J."/>
            <person name="Yuan Z."/>
            <person name="Fan G."/>
            <person name="Xing Z."/>
            <person name="Han C."/>
            <person name="Pan H."/>
            <person name="Zhong X."/>
            <person name="Shi W."/>
            <person name="Liang X."/>
            <person name="Du D."/>
            <person name="Sun F."/>
            <person name="Xu Z."/>
            <person name="Hao R."/>
            <person name="Lv T."/>
            <person name="Lv Y."/>
            <person name="Zheng Z."/>
            <person name="Sun M."/>
            <person name="Luo L."/>
            <person name="Cai M."/>
            <person name="Gao Y."/>
            <person name="Wang J."/>
            <person name="Yin Y."/>
            <person name="Xu X."/>
            <person name="Cheng T."/>
            <person name="Wang J."/>
        </authorList>
    </citation>
    <scope>NUCLEOTIDE SEQUENCE [LARGE SCALE GENOMIC DNA]</scope>
</reference>
<dbReference type="PANTHER" id="PTHR31170">
    <property type="entry name" value="BNAC04G53230D PROTEIN"/>
    <property type="match status" value="1"/>
</dbReference>
<keyword evidence="2" id="KW-0812">Transmembrane</keyword>
<evidence type="ECO:0000256" key="1">
    <source>
        <dbReference type="SAM" id="MobiDB-lite"/>
    </source>
</evidence>
<reference evidence="4" key="2">
    <citation type="submission" date="2025-08" db="UniProtKB">
        <authorList>
            <consortium name="RefSeq"/>
        </authorList>
    </citation>
    <scope>IDENTIFICATION</scope>
</reference>
<organism evidence="3 4">
    <name type="scientific">Prunus mume</name>
    <name type="common">Japanese apricot</name>
    <name type="synonym">Armeniaca mume</name>
    <dbReference type="NCBI Taxonomy" id="102107"/>
    <lineage>
        <taxon>Eukaryota</taxon>
        <taxon>Viridiplantae</taxon>
        <taxon>Streptophyta</taxon>
        <taxon>Embryophyta</taxon>
        <taxon>Tracheophyta</taxon>
        <taxon>Spermatophyta</taxon>
        <taxon>Magnoliopsida</taxon>
        <taxon>eudicotyledons</taxon>
        <taxon>Gunneridae</taxon>
        <taxon>Pentapetalae</taxon>
        <taxon>rosids</taxon>
        <taxon>fabids</taxon>
        <taxon>Rosales</taxon>
        <taxon>Rosaceae</taxon>
        <taxon>Amygdaloideae</taxon>
        <taxon>Amygdaleae</taxon>
        <taxon>Prunus</taxon>
    </lineage>
</organism>
<keyword evidence="2" id="KW-0472">Membrane</keyword>
<gene>
    <name evidence="4" type="primary">LOC103328569</name>
</gene>
<dbReference type="InterPro" id="IPR004158">
    <property type="entry name" value="DUF247_pln"/>
</dbReference>
<evidence type="ECO:0000256" key="2">
    <source>
        <dbReference type="SAM" id="Phobius"/>
    </source>
</evidence>
<evidence type="ECO:0000313" key="3">
    <source>
        <dbReference type="Proteomes" id="UP000694861"/>
    </source>
</evidence>
<dbReference type="GeneID" id="103328569"/>
<accession>A0ABM0NSI9</accession>
<keyword evidence="2" id="KW-1133">Transmembrane helix</keyword>
<name>A0ABM0NSI9_PRUMU</name>
<protein>
    <submittedName>
        <fullName evidence="4">UPF0481 protein At3g47200-like</fullName>
    </submittedName>
</protein>
<keyword evidence="3" id="KW-1185">Reference proteome</keyword>